<accession>A0A7C1HWZ3</accession>
<organism evidence="1">
    <name type="scientific">candidate division WWE3 bacterium</name>
    <dbReference type="NCBI Taxonomy" id="2053526"/>
    <lineage>
        <taxon>Bacteria</taxon>
        <taxon>Katanobacteria</taxon>
    </lineage>
</organism>
<dbReference type="AlphaFoldDB" id="A0A7C1HWZ3"/>
<name>A0A7C1HWZ3_UNCKA</name>
<comment type="caution">
    <text evidence="1">The sequence shown here is derived from an EMBL/GenBank/DDBJ whole genome shotgun (WGS) entry which is preliminary data.</text>
</comment>
<sequence>MDKYGKLADDPYEISLTFVLERVLYELDSRESTEITDIVIESRGKREDQTLAQRYNELLYKGSSQVSSNRFVSRFNQEIFFKRKSENDIGLQIADLCAYPVARHVLYPTVPYPSFEVIEPKFRKGPKGINGHGLKIFP</sequence>
<proteinExistence type="predicted"/>
<dbReference type="Proteomes" id="UP000886066">
    <property type="component" value="Unassembled WGS sequence"/>
</dbReference>
<evidence type="ECO:0000313" key="1">
    <source>
        <dbReference type="EMBL" id="HDQ88699.1"/>
    </source>
</evidence>
<dbReference type="EMBL" id="DSDM01000055">
    <property type="protein sequence ID" value="HDQ88699.1"/>
    <property type="molecule type" value="Genomic_DNA"/>
</dbReference>
<gene>
    <name evidence="1" type="ORF">ENN92_00950</name>
</gene>
<protein>
    <submittedName>
        <fullName evidence="1">DUF3800 domain-containing protein</fullName>
    </submittedName>
</protein>
<reference evidence="1" key="1">
    <citation type="journal article" date="2020" name="mSystems">
        <title>Genome- and Community-Level Interaction Insights into Carbon Utilization and Element Cycling Functions of Hydrothermarchaeota in Hydrothermal Sediment.</title>
        <authorList>
            <person name="Zhou Z."/>
            <person name="Liu Y."/>
            <person name="Xu W."/>
            <person name="Pan J."/>
            <person name="Luo Z.H."/>
            <person name="Li M."/>
        </authorList>
    </citation>
    <scope>NUCLEOTIDE SEQUENCE [LARGE SCALE GENOMIC DNA]</scope>
    <source>
        <strain evidence="1">SpSt-1219</strain>
    </source>
</reference>
<dbReference type="InterPro" id="IPR024524">
    <property type="entry name" value="DUF3800"/>
</dbReference>
<dbReference type="Pfam" id="PF12686">
    <property type="entry name" value="DUF3800"/>
    <property type="match status" value="1"/>
</dbReference>